<evidence type="ECO:0000256" key="4">
    <source>
        <dbReference type="ARBA" id="ARBA00022692"/>
    </source>
</evidence>
<feature type="chain" id="PRO_5011643465" evidence="8">
    <location>
        <begin position="26"/>
        <end position="283"/>
    </location>
</feature>
<keyword evidence="3" id="KW-1003">Cell membrane</keyword>
<feature type="transmembrane region" description="Helical" evidence="7">
    <location>
        <begin position="236"/>
        <end position="258"/>
    </location>
</feature>
<keyword evidence="6 7" id="KW-0472">Membrane</keyword>
<feature type="transmembrane region" description="Helical" evidence="7">
    <location>
        <begin position="73"/>
        <end position="97"/>
    </location>
</feature>
<proteinExistence type="inferred from homology"/>
<dbReference type="Gene3D" id="1.10.3720.10">
    <property type="entry name" value="MetI-like"/>
    <property type="match status" value="1"/>
</dbReference>
<comment type="subcellular location">
    <subcellularLocation>
        <location evidence="1 7">Cell membrane</location>
        <topology evidence="1 7">Multi-pass membrane protein</topology>
    </subcellularLocation>
</comment>
<dbReference type="OrthoDB" id="9797472at2"/>
<reference evidence="10 11" key="1">
    <citation type="submission" date="2016-10" db="EMBL/GenBank/DDBJ databases">
        <authorList>
            <person name="de Groot N.N."/>
        </authorList>
    </citation>
    <scope>NUCLEOTIDE SEQUENCE [LARGE SCALE GENOMIC DNA]</scope>
    <source>
        <strain evidence="10 11">CGMCC 1.6762</strain>
    </source>
</reference>
<keyword evidence="2 7" id="KW-0813">Transport</keyword>
<evidence type="ECO:0000259" key="9">
    <source>
        <dbReference type="PROSITE" id="PS50928"/>
    </source>
</evidence>
<sequence length="283" mass="30273">MVKMRYAIVSPAFAGLFLLVLFSSAAPLLAGADPAEVRMDRILQPPASGHPLGTDELGRDIWSRLLYGGRVSLAVGFLAMALSVLVGVILGTVSGLAGGFIDRLIMRVTDMMLSIPSLLLMIGLQAVSPAGLLSVIFVIGFTGWMLIARVVRTEIRAIRKETYVLTAKKLGAGPWRRFISHLLPRLMPSIIVLAASSAGHAILAEATLSFLGLGIPQTTPSWGNMLNEAQGYLMSGAWWLAVFPGLCIALTIYFIHVLGDRLQAGPRRPSAGKERNPHGHTGV</sequence>
<dbReference type="InterPro" id="IPR000515">
    <property type="entry name" value="MetI-like"/>
</dbReference>
<dbReference type="InterPro" id="IPR035906">
    <property type="entry name" value="MetI-like_sf"/>
</dbReference>
<organism evidence="10 11">
    <name type="scientific">Bhargavaea beijingensis</name>
    <dbReference type="NCBI Taxonomy" id="426756"/>
    <lineage>
        <taxon>Bacteria</taxon>
        <taxon>Bacillati</taxon>
        <taxon>Bacillota</taxon>
        <taxon>Bacilli</taxon>
        <taxon>Bacillales</taxon>
        <taxon>Caryophanaceae</taxon>
        <taxon>Bhargavaea</taxon>
    </lineage>
</organism>
<accession>A0A1G6ZUW0</accession>
<evidence type="ECO:0000256" key="1">
    <source>
        <dbReference type="ARBA" id="ARBA00004651"/>
    </source>
</evidence>
<feature type="signal peptide" evidence="8">
    <location>
        <begin position="1"/>
        <end position="25"/>
    </location>
</feature>
<dbReference type="AlphaFoldDB" id="A0A1G6ZUW0"/>
<dbReference type="PROSITE" id="PS50928">
    <property type="entry name" value="ABC_TM1"/>
    <property type="match status" value="1"/>
</dbReference>
<keyword evidence="8" id="KW-0732">Signal</keyword>
<comment type="similarity">
    <text evidence="7">Belongs to the binding-protein-dependent transport system permease family.</text>
</comment>
<evidence type="ECO:0000256" key="2">
    <source>
        <dbReference type="ARBA" id="ARBA00022448"/>
    </source>
</evidence>
<gene>
    <name evidence="10" type="ORF">SAMN04488126_10371</name>
</gene>
<keyword evidence="5 7" id="KW-1133">Transmembrane helix</keyword>
<keyword evidence="4 7" id="KW-0812">Transmembrane</keyword>
<feature type="domain" description="ABC transmembrane type-1" evidence="9">
    <location>
        <begin position="69"/>
        <end position="259"/>
    </location>
</feature>
<name>A0A1G6ZUW0_9BACL</name>
<protein>
    <submittedName>
        <fullName evidence="10">Peptide/nickel transport system permease protein</fullName>
    </submittedName>
</protein>
<evidence type="ECO:0000256" key="6">
    <source>
        <dbReference type="ARBA" id="ARBA00023136"/>
    </source>
</evidence>
<dbReference type="GO" id="GO:0005886">
    <property type="term" value="C:plasma membrane"/>
    <property type="evidence" value="ECO:0007669"/>
    <property type="project" value="UniProtKB-SubCell"/>
</dbReference>
<dbReference type="CDD" id="cd06261">
    <property type="entry name" value="TM_PBP2"/>
    <property type="match status" value="1"/>
</dbReference>
<dbReference type="STRING" id="426756.SAMN04488126_10371"/>
<dbReference type="SUPFAM" id="SSF161098">
    <property type="entry name" value="MetI-like"/>
    <property type="match status" value="1"/>
</dbReference>
<dbReference type="PANTHER" id="PTHR43386:SF1">
    <property type="entry name" value="D,D-DIPEPTIDE TRANSPORT SYSTEM PERMEASE PROTEIN DDPC-RELATED"/>
    <property type="match status" value="1"/>
</dbReference>
<feature type="transmembrane region" description="Helical" evidence="7">
    <location>
        <begin position="104"/>
        <end position="124"/>
    </location>
</feature>
<dbReference type="PANTHER" id="PTHR43386">
    <property type="entry name" value="OLIGOPEPTIDE TRANSPORT SYSTEM PERMEASE PROTEIN APPC"/>
    <property type="match status" value="1"/>
</dbReference>
<dbReference type="Proteomes" id="UP000198823">
    <property type="component" value="Unassembled WGS sequence"/>
</dbReference>
<dbReference type="GO" id="GO:0055085">
    <property type="term" value="P:transmembrane transport"/>
    <property type="evidence" value="ECO:0007669"/>
    <property type="project" value="InterPro"/>
</dbReference>
<evidence type="ECO:0000313" key="10">
    <source>
        <dbReference type="EMBL" id="SDE06300.1"/>
    </source>
</evidence>
<dbReference type="Pfam" id="PF00528">
    <property type="entry name" value="BPD_transp_1"/>
    <property type="match status" value="1"/>
</dbReference>
<evidence type="ECO:0000256" key="8">
    <source>
        <dbReference type="SAM" id="SignalP"/>
    </source>
</evidence>
<evidence type="ECO:0000256" key="5">
    <source>
        <dbReference type="ARBA" id="ARBA00022989"/>
    </source>
</evidence>
<feature type="transmembrane region" description="Helical" evidence="7">
    <location>
        <begin position="130"/>
        <end position="151"/>
    </location>
</feature>
<evidence type="ECO:0000256" key="3">
    <source>
        <dbReference type="ARBA" id="ARBA00022475"/>
    </source>
</evidence>
<dbReference type="EMBL" id="FNAR01000003">
    <property type="protein sequence ID" value="SDE06300.1"/>
    <property type="molecule type" value="Genomic_DNA"/>
</dbReference>
<evidence type="ECO:0000313" key="11">
    <source>
        <dbReference type="Proteomes" id="UP000198823"/>
    </source>
</evidence>
<dbReference type="InterPro" id="IPR050366">
    <property type="entry name" value="BP-dependent_transpt_permease"/>
</dbReference>
<feature type="transmembrane region" description="Helical" evidence="7">
    <location>
        <begin position="186"/>
        <end position="216"/>
    </location>
</feature>
<evidence type="ECO:0000256" key="7">
    <source>
        <dbReference type="RuleBase" id="RU363032"/>
    </source>
</evidence>
<dbReference type="RefSeq" id="WP_092094681.1">
    <property type="nucleotide sequence ID" value="NZ_FNAR01000003.1"/>
</dbReference>